<dbReference type="GO" id="GO:0000160">
    <property type="term" value="P:phosphorelay signal transduction system"/>
    <property type="evidence" value="ECO:0007669"/>
    <property type="project" value="InterPro"/>
</dbReference>
<feature type="domain" description="HPt" evidence="2">
    <location>
        <begin position="20"/>
        <end position="117"/>
    </location>
</feature>
<keyword evidence="4" id="KW-1185">Reference proteome</keyword>
<dbReference type="SUPFAM" id="SSF47226">
    <property type="entry name" value="Histidine-containing phosphotransfer domain, HPT domain"/>
    <property type="match status" value="1"/>
</dbReference>
<dbReference type="PROSITE" id="PS50894">
    <property type="entry name" value="HPT"/>
    <property type="match status" value="1"/>
</dbReference>
<dbReference type="AlphaFoldDB" id="A0A4R2GKK1"/>
<evidence type="ECO:0000313" key="4">
    <source>
        <dbReference type="Proteomes" id="UP000295221"/>
    </source>
</evidence>
<dbReference type="Gene3D" id="1.20.120.160">
    <property type="entry name" value="HPT domain"/>
    <property type="match status" value="1"/>
</dbReference>
<evidence type="ECO:0000259" key="2">
    <source>
        <dbReference type="PROSITE" id="PS50894"/>
    </source>
</evidence>
<dbReference type="RefSeq" id="WP_132432857.1">
    <property type="nucleotide sequence ID" value="NZ_SLWK01000003.1"/>
</dbReference>
<dbReference type="Proteomes" id="UP000295221">
    <property type="component" value="Unassembled WGS sequence"/>
</dbReference>
<dbReference type="InterPro" id="IPR036641">
    <property type="entry name" value="HPT_dom_sf"/>
</dbReference>
<gene>
    <name evidence="3" type="ORF">EV194_1037</name>
</gene>
<protein>
    <recommendedName>
        <fullName evidence="2">HPt domain-containing protein</fullName>
    </recommendedName>
</protein>
<evidence type="ECO:0000256" key="1">
    <source>
        <dbReference type="PROSITE-ProRule" id="PRU00110"/>
    </source>
</evidence>
<organism evidence="3 4">
    <name type="scientific">Natronoflexus pectinivorans</name>
    <dbReference type="NCBI Taxonomy" id="682526"/>
    <lineage>
        <taxon>Bacteria</taxon>
        <taxon>Pseudomonadati</taxon>
        <taxon>Bacteroidota</taxon>
        <taxon>Bacteroidia</taxon>
        <taxon>Marinilabiliales</taxon>
        <taxon>Marinilabiliaceae</taxon>
        <taxon>Natronoflexus</taxon>
    </lineage>
</organism>
<reference evidence="3 4" key="1">
    <citation type="submission" date="2019-03" db="EMBL/GenBank/DDBJ databases">
        <title>Genomic Encyclopedia of Type Strains, Phase IV (KMG-IV): sequencing the most valuable type-strain genomes for metagenomic binning, comparative biology and taxonomic classification.</title>
        <authorList>
            <person name="Goeker M."/>
        </authorList>
    </citation>
    <scope>NUCLEOTIDE SEQUENCE [LARGE SCALE GENOMIC DNA]</scope>
    <source>
        <strain evidence="3 4">DSM 24179</strain>
    </source>
</reference>
<proteinExistence type="predicted"/>
<name>A0A4R2GKK1_9BACT</name>
<dbReference type="EMBL" id="SLWK01000003">
    <property type="protein sequence ID" value="TCO09096.1"/>
    <property type="molecule type" value="Genomic_DNA"/>
</dbReference>
<evidence type="ECO:0000313" key="3">
    <source>
        <dbReference type="EMBL" id="TCO09096.1"/>
    </source>
</evidence>
<accession>A0A4R2GKK1</accession>
<feature type="modified residue" description="Phosphohistidine" evidence="1">
    <location>
        <position position="59"/>
    </location>
</feature>
<comment type="caution">
    <text evidence="3">The sequence shown here is derived from an EMBL/GenBank/DDBJ whole genome shotgun (WGS) entry which is preliminary data.</text>
</comment>
<dbReference type="InterPro" id="IPR008207">
    <property type="entry name" value="Sig_transdc_His_kin_Hpt_dom"/>
</dbReference>
<sequence length="159" mass="18407">MSSKFQLIDLSYLESIADGDNEILTELINIFLDQVPEYEDGFDTYFKEKNWKDLAALAHKAKSSVLSMGMENLGNEDLKNLELIAKSFRIKELEEKNDLSEKEENEIKNLYLNIKGYPEKKQDWIKSNGTEETMKSIIDNFRRSCDIASTELKNVLVKK</sequence>
<dbReference type="OrthoDB" id="959692at2"/>
<keyword evidence="1" id="KW-0597">Phosphoprotein</keyword>
<dbReference type="GO" id="GO:0004672">
    <property type="term" value="F:protein kinase activity"/>
    <property type="evidence" value="ECO:0007669"/>
    <property type="project" value="UniProtKB-ARBA"/>
</dbReference>